<evidence type="ECO:0000313" key="2">
    <source>
        <dbReference type="Proteomes" id="UP000266673"/>
    </source>
</evidence>
<dbReference type="OrthoDB" id="2409700at2759"/>
<name>A0A397U2J9_9GLOM</name>
<dbReference type="Proteomes" id="UP000266673">
    <property type="component" value="Unassembled WGS sequence"/>
</dbReference>
<evidence type="ECO:0000313" key="1">
    <source>
        <dbReference type="EMBL" id="RIB03368.1"/>
    </source>
</evidence>
<sequence>MDDQQSTTLNVTNVFSSTLIGPFKSDLDVCLYLVQHPNIIDLTLSIIKAGGQESIVTQRKVDKFNTLSNRIFGCYRDYNASLRCELRKLVPEFIRKHNRFLKHYMDVTDVQKTFEDQPENIAKFTNFIQLAFNLFVQENLSDEDVIEEVKDLNYLTIDMKVFTADRKNYLQQLDIKSLLKLD</sequence>
<protein>
    <submittedName>
        <fullName evidence="1">Uncharacterized protein</fullName>
    </submittedName>
</protein>
<comment type="caution">
    <text evidence="1">The sequence shown here is derived from an EMBL/GenBank/DDBJ whole genome shotgun (WGS) entry which is preliminary data.</text>
</comment>
<dbReference type="EMBL" id="QKWP01002431">
    <property type="protein sequence ID" value="RIB03368.1"/>
    <property type="molecule type" value="Genomic_DNA"/>
</dbReference>
<accession>A0A397U2J9</accession>
<dbReference type="AlphaFoldDB" id="A0A397U2J9"/>
<keyword evidence="2" id="KW-1185">Reference proteome</keyword>
<organism evidence="1 2">
    <name type="scientific">Gigaspora rosea</name>
    <dbReference type="NCBI Taxonomy" id="44941"/>
    <lineage>
        <taxon>Eukaryota</taxon>
        <taxon>Fungi</taxon>
        <taxon>Fungi incertae sedis</taxon>
        <taxon>Mucoromycota</taxon>
        <taxon>Glomeromycotina</taxon>
        <taxon>Glomeromycetes</taxon>
        <taxon>Diversisporales</taxon>
        <taxon>Gigasporaceae</taxon>
        <taxon>Gigaspora</taxon>
    </lineage>
</organism>
<proteinExistence type="predicted"/>
<gene>
    <name evidence="1" type="ORF">C2G38_2225275</name>
</gene>
<reference evidence="1 2" key="1">
    <citation type="submission" date="2018-06" db="EMBL/GenBank/DDBJ databases">
        <title>Comparative genomics reveals the genomic features of Rhizophagus irregularis, R. cerebriforme, R. diaphanum and Gigaspora rosea, and their symbiotic lifestyle signature.</title>
        <authorList>
            <person name="Morin E."/>
            <person name="San Clemente H."/>
            <person name="Chen E.C.H."/>
            <person name="De La Providencia I."/>
            <person name="Hainaut M."/>
            <person name="Kuo A."/>
            <person name="Kohler A."/>
            <person name="Murat C."/>
            <person name="Tang N."/>
            <person name="Roy S."/>
            <person name="Loubradou J."/>
            <person name="Henrissat B."/>
            <person name="Grigoriev I.V."/>
            <person name="Corradi N."/>
            <person name="Roux C."/>
            <person name="Martin F.M."/>
        </authorList>
    </citation>
    <scope>NUCLEOTIDE SEQUENCE [LARGE SCALE GENOMIC DNA]</scope>
    <source>
        <strain evidence="1 2">DAOM 194757</strain>
    </source>
</reference>